<gene>
    <name evidence="1" type="ORF">Bxe_B1610</name>
</gene>
<evidence type="ECO:0000313" key="2">
    <source>
        <dbReference type="Proteomes" id="UP000001817"/>
    </source>
</evidence>
<name>Q13NI5_PARXL</name>
<dbReference type="OrthoDB" id="9100203at2"/>
<protein>
    <submittedName>
        <fullName evidence="1">Uncharacterized protein</fullName>
    </submittedName>
</protein>
<dbReference type="PATRIC" id="fig|266265.5.peg.6135"/>
<accession>Q13NI5</accession>
<proteinExistence type="predicted"/>
<dbReference type="AlphaFoldDB" id="Q13NI5"/>
<reference evidence="1 2" key="1">
    <citation type="journal article" date="2006" name="Proc. Natl. Acad. Sci. U.S.A.">
        <title>Burkholderia xenovorans LB400 harbors a multi-replicon, 9.73-Mbp genome shaped for versatility.</title>
        <authorList>
            <person name="Chain P.S."/>
            <person name="Denef V.J."/>
            <person name="Konstantinidis K.T."/>
            <person name="Vergez L.M."/>
            <person name="Agullo L."/>
            <person name="Reyes V.L."/>
            <person name="Hauser L."/>
            <person name="Cordova M."/>
            <person name="Gomez L."/>
            <person name="Gonzalez M."/>
            <person name="Land M."/>
            <person name="Lao V."/>
            <person name="Larimer F."/>
            <person name="LiPuma J.J."/>
            <person name="Mahenthiralingam E."/>
            <person name="Malfatti S.A."/>
            <person name="Marx C.J."/>
            <person name="Parnell J.J."/>
            <person name="Ramette A."/>
            <person name="Richardson P."/>
            <person name="Seeger M."/>
            <person name="Smith D."/>
            <person name="Spilker T."/>
            <person name="Sul W.J."/>
            <person name="Tsoi T.V."/>
            <person name="Ulrich L.E."/>
            <person name="Zhulin I.B."/>
            <person name="Tiedje J.M."/>
        </authorList>
    </citation>
    <scope>NUCLEOTIDE SEQUENCE [LARGE SCALE GENOMIC DNA]</scope>
    <source>
        <strain evidence="1 2">LB400</strain>
    </source>
</reference>
<dbReference type="eggNOG" id="ENOG5030WTQ">
    <property type="taxonomic scope" value="Bacteria"/>
</dbReference>
<keyword evidence="2" id="KW-1185">Reference proteome</keyword>
<dbReference type="Proteomes" id="UP000001817">
    <property type="component" value="Chromosome 2"/>
</dbReference>
<organism evidence="1 2">
    <name type="scientific">Paraburkholderia xenovorans (strain LB400)</name>
    <dbReference type="NCBI Taxonomy" id="266265"/>
    <lineage>
        <taxon>Bacteria</taxon>
        <taxon>Pseudomonadati</taxon>
        <taxon>Pseudomonadota</taxon>
        <taxon>Betaproteobacteria</taxon>
        <taxon>Burkholderiales</taxon>
        <taxon>Burkholderiaceae</taxon>
        <taxon>Paraburkholderia</taxon>
    </lineage>
</organism>
<evidence type="ECO:0000313" key="1">
    <source>
        <dbReference type="EMBL" id="ABE34354.1"/>
    </source>
</evidence>
<sequence>MSRLEYIHDLTEFTTFWQRAREGVLFLADVPREELLYFDPIDIPTQKFFDLIQELLAFQSKTEFVTLILNPDPFDYFHHHFGKYPGFVHRSENSDDEFFHLMMEDPGGSPADALGVNHQHYAIMPVEGDWIAFGDRSWDVGVLYGPADIMECARNFYPFFLGPPERFRIGL</sequence>
<dbReference type="EMBL" id="CP000271">
    <property type="protein sequence ID" value="ABE34354.1"/>
    <property type="molecule type" value="Genomic_DNA"/>
</dbReference>
<dbReference type="KEGG" id="bxb:DR64_6913"/>
<dbReference type="KEGG" id="bxe:Bxe_B1610"/>